<comment type="caution">
    <text evidence="4">The sequence shown here is derived from an EMBL/GenBank/DDBJ whole genome shotgun (WGS) entry which is preliminary data.</text>
</comment>
<protein>
    <submittedName>
        <fullName evidence="4">ADP-ribosylglycohydrolase</fullName>
    </submittedName>
</protein>
<dbReference type="InterPro" id="IPR036705">
    <property type="entry name" value="Ribosyl_crysJ1_sf"/>
</dbReference>
<comment type="similarity">
    <text evidence="1">Belongs to the ADP-ribosylglycohydrolase family.</text>
</comment>
<evidence type="ECO:0000256" key="3">
    <source>
        <dbReference type="PIRSR" id="PIRSR605502-1"/>
    </source>
</evidence>
<feature type="binding site" evidence="3">
    <location>
        <position position="83"/>
    </location>
    <ligand>
        <name>Mg(2+)</name>
        <dbReference type="ChEBI" id="CHEBI:18420"/>
        <label>1</label>
    </ligand>
</feature>
<reference evidence="4 5" key="1">
    <citation type="submission" date="2011-08" db="EMBL/GenBank/DDBJ databases">
        <authorList>
            <person name="Weinstock G."/>
            <person name="Sodergren E."/>
            <person name="Clifton S."/>
            <person name="Fulton L."/>
            <person name="Fulton B."/>
            <person name="Courtney L."/>
            <person name="Fronick C."/>
            <person name="Harrison M."/>
            <person name="Strong C."/>
            <person name="Farmer C."/>
            <person name="Delahaunty K."/>
            <person name="Markovic C."/>
            <person name="Hall O."/>
            <person name="Minx P."/>
            <person name="Tomlinson C."/>
            <person name="Mitreva M."/>
            <person name="Hou S."/>
            <person name="Chen J."/>
            <person name="Wollam A."/>
            <person name="Pepin K.H."/>
            <person name="Johnson M."/>
            <person name="Bhonagiri V."/>
            <person name="Zhang X."/>
            <person name="Suruliraj S."/>
            <person name="Warren W."/>
            <person name="Chinwalla A."/>
            <person name="Mardis E.R."/>
            <person name="Wilson R.K."/>
        </authorList>
    </citation>
    <scope>NUCLEOTIDE SEQUENCE [LARGE SCALE GENOMIC DNA]</scope>
    <source>
        <strain evidence="4 5">DP7</strain>
    </source>
</reference>
<dbReference type="AlphaFoldDB" id="G9XWT6"/>
<keyword evidence="3" id="KW-0479">Metal-binding</keyword>
<dbReference type="GO" id="GO:0046872">
    <property type="term" value="F:metal ion binding"/>
    <property type="evidence" value="ECO:0007669"/>
    <property type="project" value="UniProtKB-KW"/>
</dbReference>
<dbReference type="PANTHER" id="PTHR16222:SF24">
    <property type="entry name" value="ADP-RIBOSYLHYDROLASE ARH3"/>
    <property type="match status" value="1"/>
</dbReference>
<gene>
    <name evidence="4" type="ORF">HMPREF0322_05453</name>
</gene>
<name>G9XWT6_DESHA</name>
<accession>G9XWT6</accession>
<keyword evidence="2 4" id="KW-0378">Hydrolase</keyword>
<dbReference type="Gene3D" id="1.10.4080.10">
    <property type="entry name" value="ADP-ribosylation/Crystallin J1"/>
    <property type="match status" value="1"/>
</dbReference>
<evidence type="ECO:0000313" key="4">
    <source>
        <dbReference type="EMBL" id="EHL03885.1"/>
    </source>
</evidence>
<dbReference type="PANTHER" id="PTHR16222">
    <property type="entry name" value="ADP-RIBOSYLGLYCOHYDROLASE"/>
    <property type="match status" value="1"/>
</dbReference>
<dbReference type="InterPro" id="IPR050792">
    <property type="entry name" value="ADP-ribosylglycohydrolase"/>
</dbReference>
<feature type="binding site" evidence="3">
    <location>
        <position position="331"/>
    </location>
    <ligand>
        <name>Mg(2+)</name>
        <dbReference type="ChEBI" id="CHEBI:18420"/>
        <label>1</label>
    </ligand>
</feature>
<feature type="binding site" evidence="3">
    <location>
        <position position="334"/>
    </location>
    <ligand>
        <name>Mg(2+)</name>
        <dbReference type="ChEBI" id="CHEBI:18420"/>
        <label>1</label>
    </ligand>
</feature>
<dbReference type="EMBL" id="AFZX01000151">
    <property type="protein sequence ID" value="EHL03885.1"/>
    <property type="molecule type" value="Genomic_DNA"/>
</dbReference>
<proteinExistence type="inferred from homology"/>
<organism evidence="4 5">
    <name type="scientific">Desulfitobacterium hafniense DP7</name>
    <dbReference type="NCBI Taxonomy" id="537010"/>
    <lineage>
        <taxon>Bacteria</taxon>
        <taxon>Bacillati</taxon>
        <taxon>Bacillota</taxon>
        <taxon>Clostridia</taxon>
        <taxon>Eubacteriales</taxon>
        <taxon>Desulfitobacteriaceae</taxon>
        <taxon>Desulfitobacterium</taxon>
    </lineage>
</organism>
<evidence type="ECO:0000256" key="2">
    <source>
        <dbReference type="ARBA" id="ARBA00022801"/>
    </source>
</evidence>
<dbReference type="InterPro" id="IPR005502">
    <property type="entry name" value="Ribosyl_crysJ1"/>
</dbReference>
<evidence type="ECO:0000256" key="1">
    <source>
        <dbReference type="ARBA" id="ARBA00010702"/>
    </source>
</evidence>
<dbReference type="GO" id="GO:0016787">
    <property type="term" value="F:hydrolase activity"/>
    <property type="evidence" value="ECO:0007669"/>
    <property type="project" value="UniProtKB-KW"/>
</dbReference>
<dbReference type="HOGENOM" id="CLU_036066_0_0_9"/>
<dbReference type="Proteomes" id="UP000004416">
    <property type="component" value="Unassembled WGS sequence"/>
</dbReference>
<sequence>MRPSAIGQRRIKFMATAIPTQTEKCKGAMLATAIGDALGWPNEPRSRNRAKKPKTNDHFVEWTRSCSNPRWHDEKILPGEYSDDTQMTLSVSRSIIAGDWEKFFTEKELPFWLTYERGGGGALLKAAKSCNKKKVLLWQSNFTQGYFNAGGNGAAMRILPHVIAGAKTPDIHTLMLNAIKNTLITHGHPRAFLGATCYAYALEYLLRKENVLEYGELVTAVIDGQKIWGANPNPDVFGDWLDVARQHRDYEYATEWVNTRTHMVKQLEYIRDSLKKGLMLDDTKVLTELECFGKVNGAGDVAALAAIYLASRYANNPSLGIKVPAFSFGADTDTIASITGGLLGMLSGMNWIPPEWRVVQDYNCLIQMTELLLADNKKEATKAEVSEAKTQDGDWRNSPIGKIQLVDSKNVPNGKYGIVIIRKWQTALGQTLYTKEAELYDNGPQSNDQTTLYDFAAHSPSKTKAIWSQMPSTAPVQKSIPQNVALSKLKRQFVLDGDSIAALLGNPQFKKKITVGKMLKIVRALIESDEASDILAKQFEVEQSIVDLLKAYVIE</sequence>
<feature type="binding site" evidence="3">
    <location>
        <position position="82"/>
    </location>
    <ligand>
        <name>Mg(2+)</name>
        <dbReference type="ChEBI" id="CHEBI:18420"/>
        <label>1</label>
    </ligand>
</feature>
<keyword evidence="3" id="KW-0460">Magnesium</keyword>
<evidence type="ECO:0000313" key="5">
    <source>
        <dbReference type="Proteomes" id="UP000004416"/>
    </source>
</evidence>
<dbReference type="PATRIC" id="fig|537010.4.peg.5080"/>
<dbReference type="Pfam" id="PF03747">
    <property type="entry name" value="ADP_ribosyl_GH"/>
    <property type="match status" value="1"/>
</dbReference>
<feature type="binding site" evidence="3">
    <location>
        <position position="333"/>
    </location>
    <ligand>
        <name>Mg(2+)</name>
        <dbReference type="ChEBI" id="CHEBI:18420"/>
        <label>1</label>
    </ligand>
</feature>
<dbReference type="SUPFAM" id="SSF101478">
    <property type="entry name" value="ADP-ribosylglycohydrolase"/>
    <property type="match status" value="1"/>
</dbReference>
<comment type="cofactor">
    <cofactor evidence="3">
        <name>Mg(2+)</name>
        <dbReference type="ChEBI" id="CHEBI:18420"/>
    </cofactor>
    <text evidence="3">Binds 2 magnesium ions per subunit.</text>
</comment>
<feature type="binding site" evidence="3">
    <location>
        <position position="84"/>
    </location>
    <ligand>
        <name>Mg(2+)</name>
        <dbReference type="ChEBI" id="CHEBI:18420"/>
        <label>1</label>
    </ligand>
</feature>